<dbReference type="AlphaFoldDB" id="A0A0K2YA26"/>
<name>A0A0K2YA26_HELHE</name>
<evidence type="ECO:0000313" key="1">
    <source>
        <dbReference type="EMBL" id="CRI35037.1"/>
    </source>
</evidence>
<dbReference type="EMBL" id="CDMK01000003">
    <property type="protein sequence ID" value="CRI35037.1"/>
    <property type="molecule type" value="Genomic_DNA"/>
</dbReference>
<sequence>MENLQPKQGEITLCLDLEKSANFKVMPFVALILDPSKRMFYVAESQKH</sequence>
<accession>A0A0K2YA26</accession>
<reference evidence="2" key="1">
    <citation type="submission" date="2014-12" db="EMBL/GenBank/DDBJ databases">
        <authorList>
            <person name="Smet A."/>
        </authorList>
    </citation>
    <scope>NUCLEOTIDE SEQUENCE [LARGE SCALE GENOMIC DNA]</scope>
</reference>
<evidence type="ECO:0000313" key="2">
    <source>
        <dbReference type="Proteomes" id="UP000046090"/>
    </source>
</evidence>
<proteinExistence type="predicted"/>
<keyword evidence="2" id="KW-1185">Reference proteome</keyword>
<organism evidence="1 2">
    <name type="scientific">Helicobacter heilmannii</name>
    <dbReference type="NCBI Taxonomy" id="35817"/>
    <lineage>
        <taxon>Bacteria</taxon>
        <taxon>Pseudomonadati</taxon>
        <taxon>Campylobacterota</taxon>
        <taxon>Epsilonproteobacteria</taxon>
        <taxon>Campylobacterales</taxon>
        <taxon>Helicobacteraceae</taxon>
        <taxon>Helicobacter</taxon>
    </lineage>
</organism>
<gene>
    <name evidence="1" type="ORF">HHE01_00350</name>
</gene>
<dbReference type="Proteomes" id="UP000046090">
    <property type="component" value="Unassembled WGS sequence"/>
</dbReference>
<protein>
    <submittedName>
        <fullName evidence="1">Uncharacterized protein</fullName>
    </submittedName>
</protein>